<dbReference type="Gene3D" id="3.40.50.720">
    <property type="entry name" value="NAD(P)-binding Rossmann-like Domain"/>
    <property type="match status" value="1"/>
</dbReference>
<dbReference type="Proteomes" id="UP000663929">
    <property type="component" value="Chromosome"/>
</dbReference>
<evidence type="ECO:0000256" key="2">
    <source>
        <dbReference type="ARBA" id="ARBA00023027"/>
    </source>
</evidence>
<dbReference type="SUPFAM" id="SSF48179">
    <property type="entry name" value="6-phosphogluconate dehydrogenase C-terminal domain-like"/>
    <property type="match status" value="1"/>
</dbReference>
<dbReference type="InterPro" id="IPR036291">
    <property type="entry name" value="NAD(P)-bd_dom_sf"/>
</dbReference>
<keyword evidence="1" id="KW-0560">Oxidoreductase</keyword>
<dbReference type="InterPro" id="IPR015815">
    <property type="entry name" value="HIBADH-related"/>
</dbReference>
<sequence>MPPIAWIGTGVMGRSMCERLMDRGARVFVFNRTKSKSAPLLERGATWCNSPAEAAASAHTVFTIVGYPEDVEQVYFGSDGVLSGLDRDAVCVDMTTTSPSLSARIAEAAAERGAHALDAPVSGGDVGAREGRLSIMVGGDEQALARVTPYFEIMGQNIVYQGPAGSGQHTKMCNQIAIAGTMIGVCESLLYGTRAGLDLETMLRSISKGAASCWTLDNLAPRILARNFDPGFFVDHFIKDMGIALQEAAAMKISLPGLALVHQLYLAVQARGGGHHGTQALSLALEFLAGHEETEAL</sequence>
<name>A0A8A4TYR2_SULCO</name>
<dbReference type="PANTHER" id="PTHR43060">
    <property type="entry name" value="3-HYDROXYISOBUTYRATE DEHYDROGENASE-LIKE 1, MITOCHONDRIAL-RELATED"/>
    <property type="match status" value="1"/>
</dbReference>
<dbReference type="InterPro" id="IPR008927">
    <property type="entry name" value="6-PGluconate_DH-like_C_sf"/>
</dbReference>
<dbReference type="GO" id="GO:0050661">
    <property type="term" value="F:NADP binding"/>
    <property type="evidence" value="ECO:0007669"/>
    <property type="project" value="InterPro"/>
</dbReference>
<dbReference type="Gene3D" id="1.10.1040.10">
    <property type="entry name" value="N-(1-d-carboxylethyl)-l-norvaline Dehydrogenase, domain 2"/>
    <property type="match status" value="1"/>
</dbReference>
<evidence type="ECO:0000256" key="1">
    <source>
        <dbReference type="ARBA" id="ARBA00023002"/>
    </source>
</evidence>
<feature type="active site" evidence="3">
    <location>
        <position position="171"/>
    </location>
</feature>
<proteinExistence type="predicted"/>
<gene>
    <name evidence="6" type="ORF">J3U87_03405</name>
</gene>
<evidence type="ECO:0000259" key="4">
    <source>
        <dbReference type="Pfam" id="PF03446"/>
    </source>
</evidence>
<accession>A0A8A4TYR2</accession>
<feature type="domain" description="6-phosphogluconate dehydrogenase NADP-binding" evidence="4">
    <location>
        <begin position="4"/>
        <end position="162"/>
    </location>
</feature>
<dbReference type="Pfam" id="PF14833">
    <property type="entry name" value="NAD_binding_11"/>
    <property type="match status" value="1"/>
</dbReference>
<dbReference type="Pfam" id="PF03446">
    <property type="entry name" value="NAD_binding_2"/>
    <property type="match status" value="1"/>
</dbReference>
<feature type="domain" description="3-hydroxyisobutyrate dehydrogenase-like NAD-binding" evidence="5">
    <location>
        <begin position="165"/>
        <end position="281"/>
    </location>
</feature>
<dbReference type="InterPro" id="IPR029154">
    <property type="entry name" value="HIBADH-like_NADP-bd"/>
</dbReference>
<keyword evidence="7" id="KW-1185">Reference proteome</keyword>
<evidence type="ECO:0000259" key="5">
    <source>
        <dbReference type="Pfam" id="PF14833"/>
    </source>
</evidence>
<keyword evidence="2" id="KW-0520">NAD</keyword>
<dbReference type="InterPro" id="IPR006115">
    <property type="entry name" value="6PGDH_NADP-bd"/>
</dbReference>
<protein>
    <submittedName>
        <fullName evidence="6">NAD(P)-dependent oxidoreductase</fullName>
    </submittedName>
</protein>
<organism evidence="6 7">
    <name type="scientific">Sulfidibacter corallicola</name>
    <dbReference type="NCBI Taxonomy" id="2818388"/>
    <lineage>
        <taxon>Bacteria</taxon>
        <taxon>Pseudomonadati</taxon>
        <taxon>Acidobacteriota</taxon>
        <taxon>Holophagae</taxon>
        <taxon>Acanthopleuribacterales</taxon>
        <taxon>Acanthopleuribacteraceae</taxon>
        <taxon>Sulfidibacter</taxon>
    </lineage>
</organism>
<dbReference type="EMBL" id="CP071793">
    <property type="protein sequence ID" value="QTD54378.1"/>
    <property type="molecule type" value="Genomic_DNA"/>
</dbReference>
<dbReference type="PIRSF" id="PIRSF000103">
    <property type="entry name" value="HIBADH"/>
    <property type="match status" value="1"/>
</dbReference>
<dbReference type="GO" id="GO:0016491">
    <property type="term" value="F:oxidoreductase activity"/>
    <property type="evidence" value="ECO:0007669"/>
    <property type="project" value="UniProtKB-KW"/>
</dbReference>
<evidence type="ECO:0000313" key="7">
    <source>
        <dbReference type="Proteomes" id="UP000663929"/>
    </source>
</evidence>
<dbReference type="PANTHER" id="PTHR43060:SF15">
    <property type="entry name" value="3-HYDROXYISOBUTYRATE DEHYDROGENASE-LIKE 1, MITOCHONDRIAL-RELATED"/>
    <property type="match status" value="1"/>
</dbReference>
<reference evidence="6" key="1">
    <citation type="submission" date="2021-03" db="EMBL/GenBank/DDBJ databases">
        <title>Acanthopleuribacteraceae sp. M133.</title>
        <authorList>
            <person name="Wang G."/>
        </authorList>
    </citation>
    <scope>NUCLEOTIDE SEQUENCE</scope>
    <source>
        <strain evidence="6">M133</strain>
    </source>
</reference>
<dbReference type="SUPFAM" id="SSF51735">
    <property type="entry name" value="NAD(P)-binding Rossmann-fold domains"/>
    <property type="match status" value="1"/>
</dbReference>
<dbReference type="AlphaFoldDB" id="A0A8A4TYR2"/>
<dbReference type="KEGG" id="scor:J3U87_03405"/>
<dbReference type="GO" id="GO:0051287">
    <property type="term" value="F:NAD binding"/>
    <property type="evidence" value="ECO:0007669"/>
    <property type="project" value="InterPro"/>
</dbReference>
<evidence type="ECO:0000256" key="3">
    <source>
        <dbReference type="PIRSR" id="PIRSR000103-1"/>
    </source>
</evidence>
<evidence type="ECO:0000313" key="6">
    <source>
        <dbReference type="EMBL" id="QTD54378.1"/>
    </source>
</evidence>
<dbReference type="InterPro" id="IPR013328">
    <property type="entry name" value="6PGD_dom2"/>
</dbReference>